<sequence length="157" mass="17333">MREHRYRTTTVWTGDLGHGTVDYRSYGRDHVIKAEGKPEVLGSSDPAFRGDAARHNPEDLFVASLSACHMLWYLHLAAVSGVVVRAYEDDAEGVMEEGPEGGRFTHVILRPRVSIQSGDPALAVSLHEQAHRFCFIANSVSCAVRCEPAIEVMQAEK</sequence>
<keyword evidence="2" id="KW-1185">Reference proteome</keyword>
<dbReference type="InterPro" id="IPR015946">
    <property type="entry name" value="KH_dom-like_a/b"/>
</dbReference>
<dbReference type="Gene3D" id="3.30.300.20">
    <property type="match status" value="1"/>
</dbReference>
<reference evidence="2" key="1">
    <citation type="submission" date="2018-03" db="EMBL/GenBank/DDBJ databases">
        <authorList>
            <person name="Sun L."/>
            <person name="Liu H."/>
            <person name="Chen W."/>
            <person name="Huang K."/>
            <person name="Liu W."/>
            <person name="Gao X."/>
        </authorList>
    </citation>
    <scope>NUCLEOTIDE SEQUENCE [LARGE SCALE GENOMIC DNA]</scope>
    <source>
        <strain evidence="2">SH9</strain>
    </source>
</reference>
<dbReference type="AlphaFoldDB" id="A0A2T1HNJ7"/>
<evidence type="ECO:0000313" key="1">
    <source>
        <dbReference type="EMBL" id="PSC03240.1"/>
    </source>
</evidence>
<dbReference type="RefSeq" id="WP_106339278.1">
    <property type="nucleotide sequence ID" value="NZ_PVZS01000029.1"/>
</dbReference>
<protein>
    <submittedName>
        <fullName evidence="1">Peroxiredoxin</fullName>
    </submittedName>
</protein>
<evidence type="ECO:0000313" key="2">
    <source>
        <dbReference type="Proteomes" id="UP000239772"/>
    </source>
</evidence>
<dbReference type="SUPFAM" id="SSF82784">
    <property type="entry name" value="OsmC-like"/>
    <property type="match status" value="1"/>
</dbReference>
<dbReference type="Pfam" id="PF02566">
    <property type="entry name" value="OsmC"/>
    <property type="match status" value="1"/>
</dbReference>
<organism evidence="1 2">
    <name type="scientific">Alsobacter soli</name>
    <dbReference type="NCBI Taxonomy" id="2109933"/>
    <lineage>
        <taxon>Bacteria</taxon>
        <taxon>Pseudomonadati</taxon>
        <taxon>Pseudomonadota</taxon>
        <taxon>Alphaproteobacteria</taxon>
        <taxon>Hyphomicrobiales</taxon>
        <taxon>Alsobacteraceae</taxon>
        <taxon>Alsobacter</taxon>
    </lineage>
</organism>
<dbReference type="OrthoDB" id="9795405at2"/>
<proteinExistence type="predicted"/>
<dbReference type="PANTHER" id="PTHR42830:SF2">
    <property type="entry name" value="OSMC_OHR FAMILY PROTEIN"/>
    <property type="match status" value="1"/>
</dbReference>
<gene>
    <name evidence="1" type="ORF">SLNSH_20060</name>
</gene>
<dbReference type="InterPro" id="IPR003718">
    <property type="entry name" value="OsmC/Ohr_fam"/>
</dbReference>
<accession>A0A2T1HNJ7</accession>
<dbReference type="EMBL" id="PVZS01000029">
    <property type="protein sequence ID" value="PSC03240.1"/>
    <property type="molecule type" value="Genomic_DNA"/>
</dbReference>
<dbReference type="PANTHER" id="PTHR42830">
    <property type="entry name" value="OSMOTICALLY INDUCIBLE FAMILY PROTEIN"/>
    <property type="match status" value="1"/>
</dbReference>
<dbReference type="InterPro" id="IPR036102">
    <property type="entry name" value="OsmC/Ohrsf"/>
</dbReference>
<dbReference type="InterPro" id="IPR052707">
    <property type="entry name" value="OsmC_Ohr_Peroxiredoxin"/>
</dbReference>
<comment type="caution">
    <text evidence="1">The sequence shown here is derived from an EMBL/GenBank/DDBJ whole genome shotgun (WGS) entry which is preliminary data.</text>
</comment>
<name>A0A2T1HNJ7_9HYPH</name>
<dbReference type="Proteomes" id="UP000239772">
    <property type="component" value="Unassembled WGS sequence"/>
</dbReference>